<dbReference type="Proteomes" id="UP000612362">
    <property type="component" value="Unassembled WGS sequence"/>
</dbReference>
<evidence type="ECO:0000259" key="2">
    <source>
        <dbReference type="PROSITE" id="PS51695"/>
    </source>
</evidence>
<name>A0A8J3HY96_9CHLR</name>
<feature type="chain" id="PRO_5035304511" description="Peptidase S53 domain-containing protein" evidence="1">
    <location>
        <begin position="39"/>
        <end position="465"/>
    </location>
</feature>
<dbReference type="InterPro" id="IPR036852">
    <property type="entry name" value="Peptidase_S8/S53_dom_sf"/>
</dbReference>
<dbReference type="InterPro" id="IPR000209">
    <property type="entry name" value="Peptidase_S8/S53_dom"/>
</dbReference>
<feature type="signal peptide" evidence="1">
    <location>
        <begin position="1"/>
        <end position="38"/>
    </location>
</feature>
<dbReference type="Gene3D" id="3.40.50.200">
    <property type="entry name" value="Peptidase S8/S53 domain"/>
    <property type="match status" value="1"/>
</dbReference>
<feature type="domain" description="Peptidase S53" evidence="2">
    <location>
        <begin position="77"/>
        <end position="453"/>
    </location>
</feature>
<dbReference type="GO" id="GO:0004252">
    <property type="term" value="F:serine-type endopeptidase activity"/>
    <property type="evidence" value="ECO:0007669"/>
    <property type="project" value="InterPro"/>
</dbReference>
<dbReference type="PROSITE" id="PS51695">
    <property type="entry name" value="SEDOLISIN"/>
    <property type="match status" value="1"/>
</dbReference>
<dbReference type="AlphaFoldDB" id="A0A8J3HY96"/>
<evidence type="ECO:0000313" key="3">
    <source>
        <dbReference type="EMBL" id="GHO42847.1"/>
    </source>
</evidence>
<dbReference type="PANTHER" id="PTHR14218">
    <property type="entry name" value="PROTEASE S8 TRIPEPTIDYL PEPTIDASE I CLN2"/>
    <property type="match status" value="1"/>
</dbReference>
<dbReference type="EMBL" id="BNJF01000001">
    <property type="protein sequence ID" value="GHO42847.1"/>
    <property type="molecule type" value="Genomic_DNA"/>
</dbReference>
<keyword evidence="4" id="KW-1185">Reference proteome</keyword>
<protein>
    <recommendedName>
        <fullName evidence="2">Peptidase S53 domain-containing protein</fullName>
    </recommendedName>
</protein>
<dbReference type="CDD" id="cd04056">
    <property type="entry name" value="Peptidases_S53"/>
    <property type="match status" value="1"/>
</dbReference>
<dbReference type="GO" id="GO:0008240">
    <property type="term" value="F:tripeptidyl-peptidase activity"/>
    <property type="evidence" value="ECO:0007669"/>
    <property type="project" value="TreeGrafter"/>
</dbReference>
<reference evidence="3" key="1">
    <citation type="submission" date="2020-10" db="EMBL/GenBank/DDBJ databases">
        <title>Taxonomic study of unclassified bacteria belonging to the class Ktedonobacteria.</title>
        <authorList>
            <person name="Yabe S."/>
            <person name="Wang C.M."/>
            <person name="Zheng Y."/>
            <person name="Sakai Y."/>
            <person name="Cavaletti L."/>
            <person name="Monciardini P."/>
            <person name="Donadio S."/>
        </authorList>
    </citation>
    <scope>NUCLEOTIDE SEQUENCE</scope>
    <source>
        <strain evidence="3">SOSP1-1</strain>
    </source>
</reference>
<evidence type="ECO:0000313" key="4">
    <source>
        <dbReference type="Proteomes" id="UP000612362"/>
    </source>
</evidence>
<dbReference type="Pfam" id="PF00082">
    <property type="entry name" value="Peptidase_S8"/>
    <property type="match status" value="1"/>
</dbReference>
<comment type="caution">
    <text evidence="3">The sequence shown here is derived from an EMBL/GenBank/DDBJ whole genome shotgun (WGS) entry which is preliminary data.</text>
</comment>
<keyword evidence="1" id="KW-0732">Signal</keyword>
<accession>A0A8J3HY96</accession>
<dbReference type="GO" id="GO:0006508">
    <property type="term" value="P:proteolysis"/>
    <property type="evidence" value="ECO:0007669"/>
    <property type="project" value="InterPro"/>
</dbReference>
<evidence type="ECO:0000256" key="1">
    <source>
        <dbReference type="SAM" id="SignalP"/>
    </source>
</evidence>
<dbReference type="InterPro" id="IPR030400">
    <property type="entry name" value="Sedolisin_dom"/>
</dbReference>
<proteinExistence type="predicted"/>
<sequence>MQRSTLSQRMPNVLILSTVMLSLLTGLFLFSGSQSASAAGHVSPNNTVSIHPQYLYQGKPQAGVTFSCQSNTAAVRCYGPEQIRKAYDIQPLLDKGITGKGRKIVIIDAFDAPTIREDLATFDALFGLNDPVLNIYYPDGKTPFDYNDENQVGWSGEITLDVQWAHAVAPDATIQLVLAKSNNDADILSATKFAVRQNLGDVISQSFGEGEKCVDPKLLKEEHQLFFEASLKGITLFASAGDQGSSQPTCDGSNNFFLSASSPATDPFVTSVGGTQLDADATTGAYKGEVVWNEPDFGVAGGGGYSTIYRTPLYQLGTKGIGKYRGGPDVSYNGAINGGVLAVWNADGTGQGVYIFGGTSAGSPQWAGITALGAQLANKRLGFLNPGFYILGHSPLAKQVFHDVTTGDNGYSYVDDNGKTVTIPGYKATKGWDAATGWGTPDVSKLLPALTKLTVTSSKDLTKFK</sequence>
<dbReference type="SUPFAM" id="SSF52743">
    <property type="entry name" value="Subtilisin-like"/>
    <property type="match status" value="1"/>
</dbReference>
<dbReference type="InterPro" id="IPR050819">
    <property type="entry name" value="Tripeptidyl-peptidase_I"/>
</dbReference>
<gene>
    <name evidence="3" type="ORF">KSX_10100</name>
</gene>
<dbReference type="PANTHER" id="PTHR14218:SF15">
    <property type="entry name" value="TRIPEPTIDYL-PEPTIDASE 1"/>
    <property type="match status" value="1"/>
</dbReference>
<organism evidence="3 4">
    <name type="scientific">Ktedonospora formicarum</name>
    <dbReference type="NCBI Taxonomy" id="2778364"/>
    <lineage>
        <taxon>Bacteria</taxon>
        <taxon>Bacillati</taxon>
        <taxon>Chloroflexota</taxon>
        <taxon>Ktedonobacteria</taxon>
        <taxon>Ktedonobacterales</taxon>
        <taxon>Ktedonobacteraceae</taxon>
        <taxon>Ktedonospora</taxon>
    </lineage>
</organism>
<dbReference type="RefSeq" id="WP_220192346.1">
    <property type="nucleotide sequence ID" value="NZ_BNJF01000001.1"/>
</dbReference>